<reference evidence="1" key="2">
    <citation type="journal article" date="2015" name="Data Brief">
        <title>Shoot transcriptome of the giant reed, Arundo donax.</title>
        <authorList>
            <person name="Barrero R.A."/>
            <person name="Guerrero F.D."/>
            <person name="Moolhuijzen P."/>
            <person name="Goolsby J.A."/>
            <person name="Tidwell J."/>
            <person name="Bellgard S.E."/>
            <person name="Bellgard M.I."/>
        </authorList>
    </citation>
    <scope>NUCLEOTIDE SEQUENCE</scope>
    <source>
        <tissue evidence="1">Shoot tissue taken approximately 20 cm above the soil surface</tissue>
    </source>
</reference>
<protein>
    <submittedName>
        <fullName evidence="1">Uncharacterized protein</fullName>
    </submittedName>
</protein>
<proteinExistence type="predicted"/>
<dbReference type="EMBL" id="GBRH01226077">
    <property type="protein sequence ID" value="JAD71818.1"/>
    <property type="molecule type" value="Transcribed_RNA"/>
</dbReference>
<name>A0A0A9CBI1_ARUDO</name>
<organism evidence="1">
    <name type="scientific">Arundo donax</name>
    <name type="common">Giant reed</name>
    <name type="synonym">Donax arundinaceus</name>
    <dbReference type="NCBI Taxonomy" id="35708"/>
    <lineage>
        <taxon>Eukaryota</taxon>
        <taxon>Viridiplantae</taxon>
        <taxon>Streptophyta</taxon>
        <taxon>Embryophyta</taxon>
        <taxon>Tracheophyta</taxon>
        <taxon>Spermatophyta</taxon>
        <taxon>Magnoliopsida</taxon>
        <taxon>Liliopsida</taxon>
        <taxon>Poales</taxon>
        <taxon>Poaceae</taxon>
        <taxon>PACMAD clade</taxon>
        <taxon>Arundinoideae</taxon>
        <taxon>Arundineae</taxon>
        <taxon>Arundo</taxon>
    </lineage>
</organism>
<evidence type="ECO:0000313" key="1">
    <source>
        <dbReference type="EMBL" id="JAD71818.1"/>
    </source>
</evidence>
<sequence>MIGNNFFCYLEDIY</sequence>
<accession>A0A0A9CBI1</accession>
<reference evidence="1" key="1">
    <citation type="submission" date="2014-09" db="EMBL/GenBank/DDBJ databases">
        <authorList>
            <person name="Magalhaes I.L.F."/>
            <person name="Oliveira U."/>
            <person name="Santos F.R."/>
            <person name="Vidigal T.H.D.A."/>
            <person name="Brescovit A.D."/>
            <person name="Santos A.J."/>
        </authorList>
    </citation>
    <scope>NUCLEOTIDE SEQUENCE</scope>
    <source>
        <tissue evidence="1">Shoot tissue taken approximately 20 cm above the soil surface</tissue>
    </source>
</reference>